<dbReference type="InterPro" id="IPR024467">
    <property type="entry name" value="Xre/MbcA/ParS-like_toxin-bd"/>
</dbReference>
<evidence type="ECO:0000259" key="2">
    <source>
        <dbReference type="Pfam" id="PF20432"/>
    </source>
</evidence>
<dbReference type="RefSeq" id="WP_070739066.1">
    <property type="nucleotide sequence ID" value="NZ_MDZA01000001.1"/>
</dbReference>
<keyword evidence="4" id="KW-1185">Reference proteome</keyword>
<dbReference type="EMBL" id="MDZA01000001">
    <property type="protein sequence ID" value="OGX92286.1"/>
    <property type="molecule type" value="Genomic_DNA"/>
</dbReference>
<evidence type="ECO:0000259" key="1">
    <source>
        <dbReference type="Pfam" id="PF09722"/>
    </source>
</evidence>
<dbReference type="AlphaFoldDB" id="A0A1G1TN34"/>
<protein>
    <submittedName>
        <fullName evidence="3">Uncharacterized protein</fullName>
    </submittedName>
</protein>
<gene>
    <name evidence="3" type="ORF">BEN49_16380</name>
</gene>
<organism evidence="3 4">
    <name type="scientific">Hymenobacter coccineus</name>
    <dbReference type="NCBI Taxonomy" id="1908235"/>
    <lineage>
        <taxon>Bacteria</taxon>
        <taxon>Pseudomonadati</taxon>
        <taxon>Bacteroidota</taxon>
        <taxon>Cytophagia</taxon>
        <taxon>Cytophagales</taxon>
        <taxon>Hymenobacteraceae</taxon>
        <taxon>Hymenobacter</taxon>
    </lineage>
</organism>
<proteinExistence type="predicted"/>
<evidence type="ECO:0000313" key="4">
    <source>
        <dbReference type="Proteomes" id="UP000177506"/>
    </source>
</evidence>
<accession>A0A1G1TN34</accession>
<feature type="domain" description="Antitoxin Xre/MbcA/ParS-like toxin-binding" evidence="1">
    <location>
        <begin position="102"/>
        <end position="149"/>
    </location>
</feature>
<dbReference type="InterPro" id="IPR046847">
    <property type="entry name" value="Xre-like_HTH"/>
</dbReference>
<name>A0A1G1TN34_9BACT</name>
<dbReference type="Pfam" id="PF09722">
    <property type="entry name" value="Xre_MbcA_ParS_C"/>
    <property type="match status" value="1"/>
</dbReference>
<dbReference type="GO" id="GO:0003677">
    <property type="term" value="F:DNA binding"/>
    <property type="evidence" value="ECO:0007669"/>
    <property type="project" value="InterPro"/>
</dbReference>
<dbReference type="Proteomes" id="UP000177506">
    <property type="component" value="Unassembled WGS sequence"/>
</dbReference>
<dbReference type="Pfam" id="PF20432">
    <property type="entry name" value="Xre-like-HTH"/>
    <property type="match status" value="1"/>
</dbReference>
<reference evidence="3 4" key="1">
    <citation type="submission" date="2016-08" db="EMBL/GenBank/DDBJ databases">
        <title>Hymenobacter coccineus sp. nov., Hymenobacter lapidarius sp. nov. and Hymenobacter glacialis sp. nov., isolated from Antarctic soil.</title>
        <authorList>
            <person name="Sedlacek I."/>
            <person name="Kralova S."/>
            <person name="Kyrova K."/>
            <person name="Maslanova I."/>
            <person name="Stankova E."/>
            <person name="Vrbovska V."/>
            <person name="Nemec M."/>
            <person name="Bartak M."/>
            <person name="Svec P."/>
            <person name="Busse H.-J."/>
            <person name="Pantucek R."/>
        </authorList>
    </citation>
    <scope>NUCLEOTIDE SEQUENCE [LARGE SCALE GENOMIC DNA]</scope>
    <source>
        <strain evidence="3 4">CCM 8649</strain>
    </source>
</reference>
<dbReference type="NCBIfam" id="TIGR02293">
    <property type="entry name" value="TAS_TIGR02293"/>
    <property type="match status" value="1"/>
</dbReference>
<comment type="caution">
    <text evidence="3">The sequence shown here is derived from an EMBL/GenBank/DDBJ whole genome shotgun (WGS) entry which is preliminary data.</text>
</comment>
<sequence length="152" mass="16820">MTAAPAFQPALTAIVALLGGPSVMPQPIRTELDLMYAAAAGVSVKAVRHLQRHLRFTNREMSEVLSISESTLARREQSQKPLSRDEAEKAIQLSAVVAKGLEVFENEPDFHRWLQFENQALGGARPQELMASALGREQVREVLGRIQWGIFS</sequence>
<dbReference type="InterPro" id="IPR011979">
    <property type="entry name" value="Antitox_Xre"/>
</dbReference>
<dbReference type="OrthoDB" id="5770459at2"/>
<evidence type="ECO:0000313" key="3">
    <source>
        <dbReference type="EMBL" id="OGX92286.1"/>
    </source>
</evidence>
<feature type="domain" description="Antitoxin Xre-like helix-turn-helix" evidence="2">
    <location>
        <begin position="34"/>
        <end position="93"/>
    </location>
</feature>